<sequence length="152" mass="16944">MENSAASLVQIFCYIPTLSPPQTQQHSRTIVKAGTDHNHLLAGDGREFSVMVSCNVKRPLERLFTSPVSRLCSVILEGASQVWKSSSASGGHFIKPSLRTRLDKKETQTPPLYFFKFLPSACRTTHCLPGSNLLESLTCLRRLKTTIVFCFQ</sequence>
<proteinExistence type="predicted"/>
<keyword evidence="2" id="KW-1185">Reference proteome</keyword>
<name>A0AAV4I6U5_9GAST</name>
<dbReference type="EMBL" id="BMAT01002377">
    <property type="protein sequence ID" value="GFS05775.1"/>
    <property type="molecule type" value="Genomic_DNA"/>
</dbReference>
<organism evidence="1 2">
    <name type="scientific">Elysia marginata</name>
    <dbReference type="NCBI Taxonomy" id="1093978"/>
    <lineage>
        <taxon>Eukaryota</taxon>
        <taxon>Metazoa</taxon>
        <taxon>Spiralia</taxon>
        <taxon>Lophotrochozoa</taxon>
        <taxon>Mollusca</taxon>
        <taxon>Gastropoda</taxon>
        <taxon>Heterobranchia</taxon>
        <taxon>Euthyneura</taxon>
        <taxon>Panpulmonata</taxon>
        <taxon>Sacoglossa</taxon>
        <taxon>Placobranchoidea</taxon>
        <taxon>Plakobranchidae</taxon>
        <taxon>Elysia</taxon>
    </lineage>
</organism>
<dbReference type="Proteomes" id="UP000762676">
    <property type="component" value="Unassembled WGS sequence"/>
</dbReference>
<evidence type="ECO:0000313" key="1">
    <source>
        <dbReference type="EMBL" id="GFS05775.1"/>
    </source>
</evidence>
<comment type="caution">
    <text evidence="1">The sequence shown here is derived from an EMBL/GenBank/DDBJ whole genome shotgun (WGS) entry which is preliminary data.</text>
</comment>
<protein>
    <submittedName>
        <fullName evidence="1">Uncharacterized protein</fullName>
    </submittedName>
</protein>
<dbReference type="AlphaFoldDB" id="A0AAV4I6U5"/>
<accession>A0AAV4I6U5</accession>
<gene>
    <name evidence="1" type="ORF">ElyMa_001208300</name>
</gene>
<evidence type="ECO:0000313" key="2">
    <source>
        <dbReference type="Proteomes" id="UP000762676"/>
    </source>
</evidence>
<reference evidence="1 2" key="1">
    <citation type="journal article" date="2021" name="Elife">
        <title>Chloroplast acquisition without the gene transfer in kleptoplastic sea slugs, Plakobranchus ocellatus.</title>
        <authorList>
            <person name="Maeda T."/>
            <person name="Takahashi S."/>
            <person name="Yoshida T."/>
            <person name="Shimamura S."/>
            <person name="Takaki Y."/>
            <person name="Nagai Y."/>
            <person name="Toyoda A."/>
            <person name="Suzuki Y."/>
            <person name="Arimoto A."/>
            <person name="Ishii H."/>
            <person name="Satoh N."/>
            <person name="Nishiyama T."/>
            <person name="Hasebe M."/>
            <person name="Maruyama T."/>
            <person name="Minagawa J."/>
            <person name="Obokata J."/>
            <person name="Shigenobu S."/>
        </authorList>
    </citation>
    <scope>NUCLEOTIDE SEQUENCE [LARGE SCALE GENOMIC DNA]</scope>
</reference>